<keyword evidence="1" id="KW-1134">Transmembrane beta strand</keyword>
<dbReference type="SUPFAM" id="SSF56935">
    <property type="entry name" value="Porins"/>
    <property type="match status" value="1"/>
</dbReference>
<dbReference type="GO" id="GO:0009279">
    <property type="term" value="C:cell outer membrane"/>
    <property type="evidence" value="ECO:0007669"/>
    <property type="project" value="UniProtKB-SubCell"/>
</dbReference>
<dbReference type="NCBIfam" id="TIGR04057">
    <property type="entry name" value="SusC_RagA_signa"/>
    <property type="match status" value="1"/>
</dbReference>
<dbReference type="InterPro" id="IPR000531">
    <property type="entry name" value="Beta-barrel_TonB"/>
</dbReference>
<feature type="domain" description="TonB-dependent receptor-like beta-barrel" evidence="3">
    <location>
        <begin position="302"/>
        <end position="715"/>
    </location>
</feature>
<keyword evidence="1" id="KW-0998">Cell outer membrane</keyword>
<evidence type="ECO:0000313" key="8">
    <source>
        <dbReference type="Proteomes" id="UP001208692"/>
    </source>
</evidence>
<name>A0AAV5AU73_9FLAO</name>
<dbReference type="InterPro" id="IPR037066">
    <property type="entry name" value="Plug_dom_sf"/>
</dbReference>
<dbReference type="NCBIfam" id="TIGR04056">
    <property type="entry name" value="OMP_RagA_SusC"/>
    <property type="match status" value="1"/>
</dbReference>
<dbReference type="InterPro" id="IPR023996">
    <property type="entry name" value="TonB-dep_OMP_SusC/RagA"/>
</dbReference>
<keyword evidence="2" id="KW-0798">TonB box</keyword>
<dbReference type="Gene3D" id="2.170.130.10">
    <property type="entry name" value="TonB-dependent receptor, plug domain"/>
    <property type="match status" value="1"/>
</dbReference>
<keyword evidence="1" id="KW-0812">Transmembrane</keyword>
<dbReference type="InterPro" id="IPR039426">
    <property type="entry name" value="TonB-dep_rcpt-like"/>
</dbReference>
<keyword evidence="1 2" id="KW-0472">Membrane</keyword>
<dbReference type="Pfam" id="PF00593">
    <property type="entry name" value="TonB_dep_Rec_b-barrel"/>
    <property type="match status" value="1"/>
</dbReference>
<dbReference type="AlphaFoldDB" id="A0AAV5AU73"/>
<keyword evidence="1" id="KW-0813">Transport</keyword>
<dbReference type="Proteomes" id="UP001207736">
    <property type="component" value="Unassembled WGS sequence"/>
</dbReference>
<comment type="caution">
    <text evidence="5">The sequence shown here is derived from an EMBL/GenBank/DDBJ whole genome shotgun (WGS) entry which is preliminary data.</text>
</comment>
<accession>A0AAV5AU73</accession>
<dbReference type="EMBL" id="BQKA01000021">
    <property type="protein sequence ID" value="GJM50064.1"/>
    <property type="molecule type" value="Genomic_DNA"/>
</dbReference>
<organism evidence="5 7">
    <name type="scientific">Capnocytophaga catalasegens</name>
    <dbReference type="NCBI Taxonomy" id="1004260"/>
    <lineage>
        <taxon>Bacteria</taxon>
        <taxon>Pseudomonadati</taxon>
        <taxon>Bacteroidota</taxon>
        <taxon>Flavobacteriia</taxon>
        <taxon>Flavobacteriales</taxon>
        <taxon>Flavobacteriaceae</taxon>
        <taxon>Capnocytophaga</taxon>
    </lineage>
</organism>
<dbReference type="Pfam" id="PF07715">
    <property type="entry name" value="Plug"/>
    <property type="match status" value="1"/>
</dbReference>
<evidence type="ECO:0000313" key="6">
    <source>
        <dbReference type="EMBL" id="GJM53111.1"/>
    </source>
</evidence>
<proteinExistence type="inferred from homology"/>
<sequence length="916" mass="102235">MQAQNTNDPTIFIPDSTFVAGTLVNIPKESATISYSDVSGEKLLKMPSTNFTNSLFGLLPGLTTLQGSGEPGANDAYLTIRGLGSYNYPQATIFIDGYQSDLVYLSPSEIESITILKDAAALAPFGMKGAHGVIWITTKRGIESKPIIGVELQTGFQKPTILSKPLSAIEYAQLYNEAYSNDLGLWSTYYNIPSDIQFNTDWYDKVLKNSSLLDRQDVTIKGGSSSAKYFVLLGHARNSGLYKVRTDDSHSNAKFEQFTIKANLDFSMLKLFEGRVNINGRIEDRSNPNYSTSNLWKNLESYPNIIYNHQNEDGSYTGTSTYPDNPYASIQALGFKTMHDRTFSANFDLKEKLDFITPGLYINQGISLSTWTRGTRSVYRNYTRVLNGLAQTTDRDTNYEVKDDYGTNQWNRLQIQLGAGYSRNFGSSTLTTAVSYLQYLYHIDANLNGAAGLNNDYAYQNISGRIHYDYKNKYFAELGFAYSGSDNYAKGNRFGFYHALSFGWNIFNDKYVVSNPNINLLKIRASVGTTGNDHYNGGRYLYQKYYSSVGGGGFATGNDTPTWHNTMGLRYVPNPDIFAEKSLKYNIGIDSKFFNRWSISIDAFLNKNTDIVSPDYSLSGVFGATPPYKNLGKVTNKGFEFVTNYTSSIGKLQYTIGANASYAINKIDYMAEYDAVSEQSAKTGKSIGIRFGYDAIGFYDVSDFDTNGNLVSSLPKPSFGNVMPGDIKYRDINADGFINEYDRIEIGKGFLPALTYAGSINLAYEGFDLGLLVQGVQGRDIDLLYDARLKTIAFENNGNVYAIAKNRWAYYPNQGIDTRSSAQYPRLSLLGNNNNYQSSTLWIKKADYIRIRYVEIGYSIPQRMIENTGLNKVRIYLNATNPFTVSSLMSDYNLDPEVLSGYPALKSVTMGVSLKF</sequence>
<dbReference type="EMBL" id="BQKB01000025">
    <property type="protein sequence ID" value="GJM53111.1"/>
    <property type="molecule type" value="Genomic_DNA"/>
</dbReference>
<comment type="subcellular location">
    <subcellularLocation>
        <location evidence="1">Cell outer membrane</location>
        <topology evidence="1">Multi-pass membrane protein</topology>
    </subcellularLocation>
</comment>
<gene>
    <name evidence="5" type="ORF">RCZ15_10380</name>
    <name evidence="6" type="ORF">RCZ16_14280</name>
</gene>
<evidence type="ECO:0000256" key="2">
    <source>
        <dbReference type="RuleBase" id="RU003357"/>
    </source>
</evidence>
<dbReference type="InterPro" id="IPR023997">
    <property type="entry name" value="TonB-dep_OMP_SusC/RagA_CS"/>
</dbReference>
<evidence type="ECO:0000313" key="7">
    <source>
        <dbReference type="Proteomes" id="UP001207736"/>
    </source>
</evidence>
<dbReference type="PROSITE" id="PS52016">
    <property type="entry name" value="TONB_DEPENDENT_REC_3"/>
    <property type="match status" value="1"/>
</dbReference>
<dbReference type="Proteomes" id="UP001208692">
    <property type="component" value="Unassembled WGS sequence"/>
</dbReference>
<protein>
    <submittedName>
        <fullName evidence="5">SusC/RagA family TonB-linked outer membrane protein</fullName>
    </submittedName>
</protein>
<evidence type="ECO:0000259" key="3">
    <source>
        <dbReference type="Pfam" id="PF00593"/>
    </source>
</evidence>
<reference evidence="5 8" key="1">
    <citation type="submission" date="2021-11" db="EMBL/GenBank/DDBJ databases">
        <title>Draft genome sequence of Capnocytophaga sp. strain KC07075 isolated from cat oral cavity.</title>
        <authorList>
            <person name="Suzuki M."/>
            <person name="Imaoka K."/>
            <person name="Kimura M."/>
            <person name="Morikawa S."/>
            <person name="Maeda K."/>
        </authorList>
    </citation>
    <scope>NUCLEOTIDE SEQUENCE</scope>
    <source>
        <strain evidence="5">KC07075</strain>
        <strain evidence="6 8">KC07079</strain>
    </source>
</reference>
<dbReference type="InterPro" id="IPR012910">
    <property type="entry name" value="Plug_dom"/>
</dbReference>
<keyword evidence="8" id="KW-1185">Reference proteome</keyword>
<comment type="similarity">
    <text evidence="1 2">Belongs to the TonB-dependent receptor family.</text>
</comment>
<evidence type="ECO:0000313" key="5">
    <source>
        <dbReference type="EMBL" id="GJM50064.1"/>
    </source>
</evidence>
<evidence type="ECO:0000256" key="1">
    <source>
        <dbReference type="PROSITE-ProRule" id="PRU01360"/>
    </source>
</evidence>
<feature type="domain" description="TonB-dependent receptor plug" evidence="4">
    <location>
        <begin position="28"/>
        <end position="133"/>
    </location>
</feature>
<evidence type="ECO:0000259" key="4">
    <source>
        <dbReference type="Pfam" id="PF07715"/>
    </source>
</evidence>